<feature type="region of interest" description="Disordered" evidence="1">
    <location>
        <begin position="124"/>
        <end position="155"/>
    </location>
</feature>
<dbReference type="EMBL" id="SWCO01000003">
    <property type="protein sequence ID" value="TKB03909.1"/>
    <property type="molecule type" value="Genomic_DNA"/>
</dbReference>
<comment type="caution">
    <text evidence="2">The sequence shown here is derived from an EMBL/GenBank/DDBJ whole genome shotgun (WGS) entry which is preliminary data.</text>
</comment>
<dbReference type="AlphaFoldDB" id="A0A4U0ZCF0"/>
<sequence>MFGFFKRFIAERKMPKDKTFVHRAQSAAVKLGRWLIVELSAADAVVIMDQLNLIQRSHADLEEKGRNVMALRYQAIAMSLRTKTGRIPLKWDSETDLLFLASFPQSKISLVLAEIASVSDMPWIDPHYQPPSSEGDSQSEEPEPLSDEDLARNPS</sequence>
<evidence type="ECO:0000313" key="3">
    <source>
        <dbReference type="Proteomes" id="UP000305471"/>
    </source>
</evidence>
<feature type="compositionally biased region" description="Acidic residues" evidence="1">
    <location>
        <begin position="137"/>
        <end position="148"/>
    </location>
</feature>
<dbReference type="RefSeq" id="WP_136781618.1">
    <property type="nucleotide sequence ID" value="NZ_SWCO01000003.1"/>
</dbReference>
<evidence type="ECO:0000313" key="2">
    <source>
        <dbReference type="EMBL" id="TKB03909.1"/>
    </source>
</evidence>
<proteinExistence type="predicted"/>
<reference evidence="2 3" key="1">
    <citation type="submission" date="2019-04" db="EMBL/GenBank/DDBJ databases">
        <title>Alteromonas portus sp. nov., an alginate lyase-excreting marine bacterium.</title>
        <authorList>
            <person name="Huang H."/>
            <person name="Mo K."/>
            <person name="Bao S."/>
        </authorList>
    </citation>
    <scope>NUCLEOTIDE SEQUENCE [LARGE SCALE GENOMIC DNA]</scope>
    <source>
        <strain evidence="2 3">HB161718</strain>
    </source>
</reference>
<dbReference type="OrthoDB" id="6387781at2"/>
<keyword evidence="3" id="KW-1185">Reference proteome</keyword>
<protein>
    <submittedName>
        <fullName evidence="2">Uncharacterized protein</fullName>
    </submittedName>
</protein>
<organism evidence="2 3">
    <name type="scientific">Alteromonas portus</name>
    <dbReference type="NCBI Taxonomy" id="2565549"/>
    <lineage>
        <taxon>Bacteria</taxon>
        <taxon>Pseudomonadati</taxon>
        <taxon>Pseudomonadota</taxon>
        <taxon>Gammaproteobacteria</taxon>
        <taxon>Alteromonadales</taxon>
        <taxon>Alteromonadaceae</taxon>
        <taxon>Alteromonas/Salinimonas group</taxon>
        <taxon>Alteromonas</taxon>
    </lineage>
</organism>
<gene>
    <name evidence="2" type="ORF">E5672_07420</name>
</gene>
<accession>A0A4U0ZCF0</accession>
<name>A0A4U0ZCF0_9ALTE</name>
<evidence type="ECO:0000256" key="1">
    <source>
        <dbReference type="SAM" id="MobiDB-lite"/>
    </source>
</evidence>
<dbReference type="Proteomes" id="UP000305471">
    <property type="component" value="Unassembled WGS sequence"/>
</dbReference>